<name>A0A7C5IYN6_9GAMM</name>
<dbReference type="Proteomes" id="UP000886100">
    <property type="component" value="Unassembled WGS sequence"/>
</dbReference>
<proteinExistence type="predicted"/>
<feature type="region of interest" description="Disordered" evidence="1">
    <location>
        <begin position="108"/>
        <end position="137"/>
    </location>
</feature>
<dbReference type="EMBL" id="DROM01000165">
    <property type="protein sequence ID" value="HHH13111.1"/>
    <property type="molecule type" value="Genomic_DNA"/>
</dbReference>
<dbReference type="AlphaFoldDB" id="A0A7C5IYN6"/>
<comment type="caution">
    <text evidence="2">The sequence shown here is derived from an EMBL/GenBank/DDBJ whole genome shotgun (WGS) entry which is preliminary data.</text>
</comment>
<evidence type="ECO:0000313" key="2">
    <source>
        <dbReference type="EMBL" id="HHH13111.1"/>
    </source>
</evidence>
<organism evidence="2">
    <name type="scientific">Thiolapillus brandeum</name>
    <dbReference type="NCBI Taxonomy" id="1076588"/>
    <lineage>
        <taxon>Bacteria</taxon>
        <taxon>Pseudomonadati</taxon>
        <taxon>Pseudomonadota</taxon>
        <taxon>Gammaproteobacteria</taxon>
        <taxon>Chromatiales</taxon>
        <taxon>Sedimenticolaceae</taxon>
        <taxon>Thiolapillus</taxon>
    </lineage>
</organism>
<gene>
    <name evidence="2" type="ORF">ENJ98_02645</name>
</gene>
<sequence>MTVQIPTSIHEVLERYRTLHQHLESHPQPTIPQEALREAELLADWLDVESMAHRVHMLTCVLEEHLAGLDGMSDTTFSLVLAAREQTAQLSDAISAVEVLHRLLKRHKEAAAQSKPDTETPAQMNPNELATAGPEVE</sequence>
<evidence type="ECO:0000256" key="1">
    <source>
        <dbReference type="SAM" id="MobiDB-lite"/>
    </source>
</evidence>
<reference evidence="2" key="1">
    <citation type="journal article" date="2020" name="mSystems">
        <title>Genome- and Community-Level Interaction Insights into Carbon Utilization and Element Cycling Functions of Hydrothermarchaeota in Hydrothermal Sediment.</title>
        <authorList>
            <person name="Zhou Z."/>
            <person name="Liu Y."/>
            <person name="Xu W."/>
            <person name="Pan J."/>
            <person name="Luo Z.H."/>
            <person name="Li M."/>
        </authorList>
    </citation>
    <scope>NUCLEOTIDE SEQUENCE [LARGE SCALE GENOMIC DNA]</scope>
    <source>
        <strain evidence="2">HyVt-535</strain>
    </source>
</reference>
<protein>
    <submittedName>
        <fullName evidence="2">Uncharacterized protein</fullName>
    </submittedName>
</protein>
<accession>A0A7C5IYN6</accession>